<sequence>MRKLSLLIVLALASCTSASAGVEPIPGSITYGGQPHTKLTKAPAGSTMSHSFRTGDGRLALETYRIEPDRSLTLLRREIISDYPEQ</sequence>
<dbReference type="PROSITE" id="PS51257">
    <property type="entry name" value="PROKAR_LIPOPROTEIN"/>
    <property type="match status" value="1"/>
</dbReference>
<accession>A0AAJ2ESP8</accession>
<evidence type="ECO:0008006" key="4">
    <source>
        <dbReference type="Google" id="ProtNLM"/>
    </source>
</evidence>
<evidence type="ECO:0000313" key="2">
    <source>
        <dbReference type="EMBL" id="MDR6103134.1"/>
    </source>
</evidence>
<reference evidence="2" key="1">
    <citation type="submission" date="2023-08" db="EMBL/GenBank/DDBJ databases">
        <title>Functional and genomic diversity of the sorghum phyllosphere microbiome.</title>
        <authorList>
            <person name="Shade A."/>
        </authorList>
    </citation>
    <scope>NUCLEOTIDE SEQUENCE</scope>
    <source>
        <strain evidence="2">SORGH_AS_0974</strain>
    </source>
</reference>
<evidence type="ECO:0000313" key="3">
    <source>
        <dbReference type="Proteomes" id="UP001255601"/>
    </source>
</evidence>
<feature type="chain" id="PRO_5042489839" description="Transmembrane protein" evidence="1">
    <location>
        <begin position="21"/>
        <end position="86"/>
    </location>
</feature>
<comment type="caution">
    <text evidence="2">The sequence shown here is derived from an EMBL/GenBank/DDBJ whole genome shotgun (WGS) entry which is preliminary data.</text>
</comment>
<dbReference type="EMBL" id="JAVIZC010000003">
    <property type="protein sequence ID" value="MDR6103134.1"/>
    <property type="molecule type" value="Genomic_DNA"/>
</dbReference>
<keyword evidence="1" id="KW-0732">Signal</keyword>
<gene>
    <name evidence="2" type="ORF">QE369_003331</name>
</gene>
<feature type="signal peptide" evidence="1">
    <location>
        <begin position="1"/>
        <end position="20"/>
    </location>
</feature>
<name>A0AAJ2ESP8_9HYPH</name>
<evidence type="ECO:0000256" key="1">
    <source>
        <dbReference type="SAM" id="SignalP"/>
    </source>
</evidence>
<protein>
    <recommendedName>
        <fullName evidence="4">Transmembrane protein</fullName>
    </recommendedName>
</protein>
<dbReference type="AlphaFoldDB" id="A0AAJ2ESP8"/>
<dbReference type="RefSeq" id="WP_309771628.1">
    <property type="nucleotide sequence ID" value="NZ_JAVIZC010000003.1"/>
</dbReference>
<organism evidence="2 3">
    <name type="scientific">Agrobacterium larrymoorei</name>
    <dbReference type="NCBI Taxonomy" id="160699"/>
    <lineage>
        <taxon>Bacteria</taxon>
        <taxon>Pseudomonadati</taxon>
        <taxon>Pseudomonadota</taxon>
        <taxon>Alphaproteobacteria</taxon>
        <taxon>Hyphomicrobiales</taxon>
        <taxon>Rhizobiaceae</taxon>
        <taxon>Rhizobium/Agrobacterium group</taxon>
        <taxon>Agrobacterium</taxon>
    </lineage>
</organism>
<dbReference type="Proteomes" id="UP001255601">
    <property type="component" value="Unassembled WGS sequence"/>
</dbReference>
<proteinExistence type="predicted"/>